<keyword evidence="4" id="KW-0808">Transferase</keyword>
<reference evidence="8 9" key="1">
    <citation type="submission" date="2020-02" db="EMBL/GenBank/DDBJ databases">
        <authorList>
            <person name="Sun Q."/>
            <person name="Inoue M."/>
        </authorList>
    </citation>
    <scope>NUCLEOTIDE SEQUENCE [LARGE SCALE GENOMIC DNA]</scope>
    <source>
        <strain evidence="8 9">KCTC 22478</strain>
    </source>
</reference>
<dbReference type="CDD" id="cd00130">
    <property type="entry name" value="PAS"/>
    <property type="match status" value="1"/>
</dbReference>
<gene>
    <name evidence="8" type="ORF">GWK15_24450</name>
</gene>
<dbReference type="InterPro" id="IPR003661">
    <property type="entry name" value="HisK_dim/P_dom"/>
</dbReference>
<evidence type="ECO:0000259" key="7">
    <source>
        <dbReference type="PROSITE" id="PS50109"/>
    </source>
</evidence>
<evidence type="ECO:0000256" key="2">
    <source>
        <dbReference type="ARBA" id="ARBA00012438"/>
    </source>
</evidence>
<dbReference type="EMBL" id="JAAVUP010000020">
    <property type="protein sequence ID" value="NKE20129.1"/>
    <property type="molecule type" value="Genomic_DNA"/>
</dbReference>
<dbReference type="Gene3D" id="1.10.287.130">
    <property type="match status" value="1"/>
</dbReference>
<dbReference type="Pfam" id="PF02518">
    <property type="entry name" value="HATPase_c"/>
    <property type="match status" value="1"/>
</dbReference>
<dbReference type="PRINTS" id="PR00344">
    <property type="entry name" value="BCTRLSENSOR"/>
</dbReference>
<dbReference type="InterPro" id="IPR036097">
    <property type="entry name" value="HisK_dim/P_sf"/>
</dbReference>
<dbReference type="CDD" id="cd00082">
    <property type="entry name" value="HisKA"/>
    <property type="match status" value="1"/>
</dbReference>
<comment type="catalytic activity">
    <reaction evidence="1">
        <text>ATP + protein L-histidine = ADP + protein N-phospho-L-histidine.</text>
        <dbReference type="EC" id="2.7.13.3"/>
    </reaction>
</comment>
<sequence>MTPEAAALRALEALPHAMLVVDGADRLVLANAAFWRDAGAEANRFPPGTALANVFRLMAFRGLLGPGEPSALAAEALAQDRTRPSRRNQRNADGSRLHDVAIVPLADGGFAMLLIDITAFHRAEAAARERATLLERALTGQRGGIALFDEAQRLVLHNPAYRRHSGANPEVLAGNPTLQQVLQALDAAGEFLTARDREHLREGLAADRRAPRSAQRQRADGSVVRYVSTPQPEGGFLIESEDITDLSRAEDEARRRAAILDGVLEALPQGVCVWGPDSRVTMFNAAYARLMEGAPLQVGDTLWDVIRRRAEAGEYGAGEAEAIYAREMARDLSQPQARRRLRANGTALDVRTAPLPDGGHISVVTDITELWRAEEEARQRASLLETAMASMRHGLVVFGPDHRVLVANELAARLAGHEPHEVWPGRSIEDLIRSQHAHGGLGPEPEATRIVEAALALDRSKPHRSVRATPDGRVVEVASDPTPDGGFIITHVDITAVARAEAEAQARATILQVMLENMRHGICLFDAEGRIVAANALAARMTDLPPDALRPGRHILDLREEQIRAGAYGPPEEARRVLGTRWDNPLRAPDRYVRRRPDGRIIEVTTDHTPDGGYVRTYNDVTEDRRIRDELESARSAAEAASAAKSRFLATMSHELRTPLSAVIGFAEALLTDPAPEEVGEYATAVRDAGRQLLSLIDDILDVASAGGPAAPAAATPVGAAALAAEVAAAIRPAAEAAGLDLAVEAAAGLPRLACDARRLRRVLRALLDNAVKFTPAGGRLTFALGPDGAGGVAFRIADTGIGMAHEDIPRAFEPFTQLDSALSRQFGGSGLGLHLARLLAEAMGGSLALTSAPGQGTTATLRLPREITISQAVPQEIP</sequence>
<dbReference type="InterPro" id="IPR036890">
    <property type="entry name" value="HATPase_C_sf"/>
</dbReference>
<dbReference type="SUPFAM" id="SSF55785">
    <property type="entry name" value="PYP-like sensor domain (PAS domain)"/>
    <property type="match status" value="4"/>
</dbReference>
<keyword evidence="5" id="KW-0418">Kinase</keyword>
<dbReference type="PANTHER" id="PTHR43047">
    <property type="entry name" value="TWO-COMPONENT HISTIDINE PROTEIN KINASE"/>
    <property type="match status" value="1"/>
</dbReference>
<keyword evidence="3" id="KW-0597">Phosphoprotein</keyword>
<dbReference type="PROSITE" id="PS50109">
    <property type="entry name" value="HIS_KIN"/>
    <property type="match status" value="1"/>
</dbReference>
<dbReference type="SMART" id="SM00387">
    <property type="entry name" value="HATPase_c"/>
    <property type="match status" value="1"/>
</dbReference>
<accession>A0ABX1EVA5</accession>
<evidence type="ECO:0000256" key="3">
    <source>
        <dbReference type="ARBA" id="ARBA00022553"/>
    </source>
</evidence>
<dbReference type="SUPFAM" id="SSF47384">
    <property type="entry name" value="Homodimeric domain of signal transducing histidine kinase"/>
    <property type="match status" value="1"/>
</dbReference>
<proteinExistence type="predicted"/>
<evidence type="ECO:0000256" key="5">
    <source>
        <dbReference type="ARBA" id="ARBA00022777"/>
    </source>
</evidence>
<dbReference type="SMART" id="SM00091">
    <property type="entry name" value="PAS"/>
    <property type="match status" value="4"/>
</dbReference>
<dbReference type="SMART" id="SM00388">
    <property type="entry name" value="HisKA"/>
    <property type="match status" value="1"/>
</dbReference>
<name>A0ABX1EVA5_9PROT</name>
<dbReference type="Gene3D" id="3.30.565.10">
    <property type="entry name" value="Histidine kinase-like ATPase, C-terminal domain"/>
    <property type="match status" value="1"/>
</dbReference>
<feature type="region of interest" description="Disordered" evidence="6">
    <location>
        <begin position="202"/>
        <end position="222"/>
    </location>
</feature>
<organism evidence="8 9">
    <name type="scientific">Neoroseomonas oryzicola</name>
    <dbReference type="NCBI Taxonomy" id="535904"/>
    <lineage>
        <taxon>Bacteria</taxon>
        <taxon>Pseudomonadati</taxon>
        <taxon>Pseudomonadota</taxon>
        <taxon>Alphaproteobacteria</taxon>
        <taxon>Acetobacterales</taxon>
        <taxon>Acetobacteraceae</taxon>
        <taxon>Neoroseomonas</taxon>
    </lineage>
</organism>
<dbReference type="InterPro" id="IPR035965">
    <property type="entry name" value="PAS-like_dom_sf"/>
</dbReference>
<keyword evidence="9" id="KW-1185">Reference proteome</keyword>
<dbReference type="InterPro" id="IPR005467">
    <property type="entry name" value="His_kinase_dom"/>
</dbReference>
<dbReference type="RefSeq" id="WP_168044038.1">
    <property type="nucleotide sequence ID" value="NZ_JAAVUP010000020.1"/>
</dbReference>
<dbReference type="Pfam" id="PF00512">
    <property type="entry name" value="HisKA"/>
    <property type="match status" value="1"/>
</dbReference>
<evidence type="ECO:0000256" key="4">
    <source>
        <dbReference type="ARBA" id="ARBA00022679"/>
    </source>
</evidence>
<dbReference type="EC" id="2.7.13.3" evidence="2"/>
<feature type="domain" description="Histidine kinase" evidence="7">
    <location>
        <begin position="651"/>
        <end position="868"/>
    </location>
</feature>
<evidence type="ECO:0000256" key="1">
    <source>
        <dbReference type="ARBA" id="ARBA00000085"/>
    </source>
</evidence>
<dbReference type="InterPro" id="IPR003594">
    <property type="entry name" value="HATPase_dom"/>
</dbReference>
<evidence type="ECO:0000313" key="8">
    <source>
        <dbReference type="EMBL" id="NKE20129.1"/>
    </source>
</evidence>
<dbReference type="SUPFAM" id="SSF55874">
    <property type="entry name" value="ATPase domain of HSP90 chaperone/DNA topoisomerase II/histidine kinase"/>
    <property type="match status" value="1"/>
</dbReference>
<dbReference type="Gene3D" id="3.30.450.20">
    <property type="entry name" value="PAS domain"/>
    <property type="match status" value="4"/>
</dbReference>
<dbReference type="Pfam" id="PF12860">
    <property type="entry name" value="PAS_7"/>
    <property type="match status" value="5"/>
</dbReference>
<dbReference type="InterPro" id="IPR004358">
    <property type="entry name" value="Sig_transdc_His_kin-like_C"/>
</dbReference>
<comment type="caution">
    <text evidence="8">The sequence shown here is derived from an EMBL/GenBank/DDBJ whole genome shotgun (WGS) entry which is preliminary data.</text>
</comment>
<protein>
    <recommendedName>
        <fullName evidence="2">histidine kinase</fullName>
        <ecNumber evidence="2">2.7.13.3</ecNumber>
    </recommendedName>
</protein>
<dbReference type="Proteomes" id="UP000746741">
    <property type="component" value="Unassembled WGS sequence"/>
</dbReference>
<dbReference type="InterPro" id="IPR000014">
    <property type="entry name" value="PAS"/>
</dbReference>
<evidence type="ECO:0000313" key="9">
    <source>
        <dbReference type="Proteomes" id="UP000746741"/>
    </source>
</evidence>
<evidence type="ECO:0000256" key="6">
    <source>
        <dbReference type="SAM" id="MobiDB-lite"/>
    </source>
</evidence>